<dbReference type="RefSeq" id="WP_015403904.1">
    <property type="nucleotide sequence ID" value="NC_020304.1"/>
</dbReference>
<sequence length="113" mass="13082">MKKKFTIKSKVWIEDQNGNVVFGLGRYRILDAIKRHNSLQAAARELKMGYRALWGRIKASEDRLGERLVVRDGRGSKLTPYAMDLMDRFNEMHIHILDDSNSSFSKLLTKSLK</sequence>
<evidence type="ECO:0000313" key="2">
    <source>
        <dbReference type="EMBL" id="AGF78213.1"/>
    </source>
</evidence>
<protein>
    <submittedName>
        <fullName evidence="2">Molybdenum-binding protein</fullName>
    </submittedName>
</protein>
<proteinExistence type="predicted"/>
<reference evidence="3" key="1">
    <citation type="journal article" date="2013" name="Stand. Genomic Sci.">
        <title>Complete genome sequence of Desulfocapsa sulfexigens, a marine deltaproteobacterium specialized in disproportionating inorganic sulfur compounds.</title>
        <authorList>
            <person name="Finster K.W."/>
            <person name="Kjeldsen K.U."/>
            <person name="Kube M."/>
            <person name="Reinhardt R."/>
            <person name="Mussmann M."/>
            <person name="Amann R."/>
            <person name="Schreiber L."/>
        </authorList>
    </citation>
    <scope>NUCLEOTIDE SEQUENCE [LARGE SCALE GENOMIC DNA]</scope>
    <source>
        <strain evidence="3">DSM 10523 / SB164P1</strain>
    </source>
</reference>
<evidence type="ECO:0000259" key="1">
    <source>
        <dbReference type="PROSITE" id="PS50931"/>
    </source>
</evidence>
<feature type="domain" description="HTH lysR-type" evidence="1">
    <location>
        <begin position="28"/>
        <end position="79"/>
    </location>
</feature>
<dbReference type="PROSITE" id="PS50931">
    <property type="entry name" value="HTH_LYSR"/>
    <property type="match status" value="1"/>
</dbReference>
<dbReference type="InterPro" id="IPR000847">
    <property type="entry name" value="LysR_HTH_N"/>
</dbReference>
<name>M1P400_DESSD</name>
<dbReference type="GO" id="GO:0003700">
    <property type="term" value="F:DNA-binding transcription factor activity"/>
    <property type="evidence" value="ECO:0007669"/>
    <property type="project" value="InterPro"/>
</dbReference>
<evidence type="ECO:0000313" key="3">
    <source>
        <dbReference type="Proteomes" id="UP000011721"/>
    </source>
</evidence>
<dbReference type="AlphaFoldDB" id="M1P400"/>
<keyword evidence="3" id="KW-1185">Reference proteome</keyword>
<dbReference type="Pfam" id="PF00126">
    <property type="entry name" value="HTH_1"/>
    <property type="match status" value="1"/>
</dbReference>
<dbReference type="OrthoDB" id="9800709at2"/>
<dbReference type="Gene3D" id="1.10.10.10">
    <property type="entry name" value="Winged helix-like DNA-binding domain superfamily/Winged helix DNA-binding domain"/>
    <property type="match status" value="1"/>
</dbReference>
<dbReference type="EMBL" id="CP003985">
    <property type="protein sequence ID" value="AGF78213.1"/>
    <property type="molecule type" value="Genomic_DNA"/>
</dbReference>
<accession>M1P400</accession>
<dbReference type="STRING" id="1167006.UWK_01655"/>
<dbReference type="InterPro" id="IPR036390">
    <property type="entry name" value="WH_DNA-bd_sf"/>
</dbReference>
<dbReference type="PANTHER" id="PTHR30432">
    <property type="entry name" value="TRANSCRIPTIONAL REGULATOR MODE"/>
    <property type="match status" value="1"/>
</dbReference>
<gene>
    <name evidence="2" type="ordered locus">UWK_01655</name>
</gene>
<dbReference type="SUPFAM" id="SSF46785">
    <property type="entry name" value="Winged helix' DNA-binding domain"/>
    <property type="match status" value="1"/>
</dbReference>
<dbReference type="KEGG" id="dsf:UWK_01655"/>
<dbReference type="eggNOG" id="COG2005">
    <property type="taxonomic scope" value="Bacteria"/>
</dbReference>
<dbReference type="Proteomes" id="UP000011721">
    <property type="component" value="Chromosome"/>
</dbReference>
<dbReference type="HOGENOM" id="CLU_125440_2_2_7"/>
<dbReference type="InterPro" id="IPR051815">
    <property type="entry name" value="Molybdate_resp_trans_reg"/>
</dbReference>
<dbReference type="InterPro" id="IPR036388">
    <property type="entry name" value="WH-like_DNA-bd_sf"/>
</dbReference>
<dbReference type="PANTHER" id="PTHR30432:SF1">
    <property type="entry name" value="DNA-BINDING TRANSCRIPTIONAL DUAL REGULATOR MODE"/>
    <property type="match status" value="1"/>
</dbReference>
<organism evidence="2 3">
    <name type="scientific">Desulfocapsa sulfexigens (strain DSM 10523 / SB164P1)</name>
    <dbReference type="NCBI Taxonomy" id="1167006"/>
    <lineage>
        <taxon>Bacteria</taxon>
        <taxon>Pseudomonadati</taxon>
        <taxon>Thermodesulfobacteriota</taxon>
        <taxon>Desulfobulbia</taxon>
        <taxon>Desulfobulbales</taxon>
        <taxon>Desulfocapsaceae</taxon>
        <taxon>Desulfocapsa</taxon>
    </lineage>
</organism>